<feature type="region of interest" description="Disordered" evidence="1">
    <location>
        <begin position="36"/>
        <end position="56"/>
    </location>
</feature>
<organism evidence="2 3">
    <name type="scientific">Gordonia terrae C-6</name>
    <dbReference type="NCBI Taxonomy" id="1316928"/>
    <lineage>
        <taxon>Bacteria</taxon>
        <taxon>Bacillati</taxon>
        <taxon>Actinomycetota</taxon>
        <taxon>Actinomycetes</taxon>
        <taxon>Mycobacteriales</taxon>
        <taxon>Gordoniaceae</taxon>
        <taxon>Gordonia</taxon>
    </lineage>
</organism>
<dbReference type="Proteomes" id="UP000013569">
    <property type="component" value="Unassembled WGS sequence"/>
</dbReference>
<name>R7YAJ3_9ACTN</name>
<accession>R7YAJ3</accession>
<sequence>MRSVSRLAVVCIGVALLGAVAGVIWALVTRRRPESCSKVSAATTSPPTSTAWEPSP</sequence>
<evidence type="ECO:0000313" key="3">
    <source>
        <dbReference type="Proteomes" id="UP000013569"/>
    </source>
</evidence>
<reference evidence="2 3" key="1">
    <citation type="journal article" date="2013" name="Genome Announc.">
        <title>Draft Genome Sequence of a Benzothiophene-Desulfurizing Bacterium, Gordona terrae Strain C-6.</title>
        <authorList>
            <person name="Wang W."/>
            <person name="Ma T."/>
            <person name="Ren Y."/>
            <person name="Li G."/>
        </authorList>
    </citation>
    <scope>NUCLEOTIDE SEQUENCE [LARGE SCALE GENOMIC DNA]</scope>
    <source>
        <strain evidence="2 3">C-6</strain>
    </source>
</reference>
<comment type="caution">
    <text evidence="2">The sequence shown here is derived from an EMBL/GenBank/DDBJ whole genome shotgun (WGS) entry which is preliminary data.</text>
</comment>
<gene>
    <name evidence="2" type="ORF">GTC6_09449</name>
</gene>
<feature type="compositionally biased region" description="Low complexity" evidence="1">
    <location>
        <begin position="40"/>
        <end position="56"/>
    </location>
</feature>
<proteinExistence type="predicted"/>
<protein>
    <submittedName>
        <fullName evidence="2">Uncharacterized protein</fullName>
    </submittedName>
</protein>
<evidence type="ECO:0000256" key="1">
    <source>
        <dbReference type="SAM" id="MobiDB-lite"/>
    </source>
</evidence>
<evidence type="ECO:0000313" key="2">
    <source>
        <dbReference type="EMBL" id="EON33038.1"/>
    </source>
</evidence>
<dbReference type="EMBL" id="AQPW01000008">
    <property type="protein sequence ID" value="EON33038.1"/>
    <property type="molecule type" value="Genomic_DNA"/>
</dbReference>
<dbReference type="AlphaFoldDB" id="R7YAJ3"/>